<gene>
    <name evidence="23" type="ORF">A6R68_11976</name>
</gene>
<comment type="catalytic activity">
    <reaction evidence="1 21">
        <text>(2R)-3-phosphoglycerate + ATP = (2R)-3-phospho-glyceroyl phosphate + ADP</text>
        <dbReference type="Rhea" id="RHEA:14801"/>
        <dbReference type="ChEBI" id="CHEBI:30616"/>
        <dbReference type="ChEBI" id="CHEBI:57604"/>
        <dbReference type="ChEBI" id="CHEBI:58272"/>
        <dbReference type="ChEBI" id="CHEBI:456216"/>
        <dbReference type="EC" id="2.7.2.3"/>
    </reaction>
</comment>
<dbReference type="Proteomes" id="UP000092124">
    <property type="component" value="Unassembled WGS sequence"/>
</dbReference>
<evidence type="ECO:0000256" key="8">
    <source>
        <dbReference type="ARBA" id="ARBA00022553"/>
    </source>
</evidence>
<evidence type="ECO:0000256" key="16">
    <source>
        <dbReference type="ARBA" id="ARBA00023128"/>
    </source>
</evidence>
<dbReference type="PRINTS" id="PR00477">
    <property type="entry name" value="PHGLYCKINASE"/>
</dbReference>
<comment type="subcellular location">
    <subcellularLocation>
        <location evidence="4">Cytoplasm</location>
        <location evidence="4">Cytosol</location>
    </subcellularLocation>
    <subcellularLocation>
        <location evidence="3">Mitochondrion matrix</location>
    </subcellularLocation>
</comment>
<dbReference type="EC" id="2.7.2.3" evidence="21"/>
<keyword evidence="12 21" id="KW-0418">Kinase</keyword>
<comment type="pathway">
    <text evidence="5 21">Carbohydrate degradation; glycolysis; pyruvate from D-glyceraldehyde 3-phosphate: step 2/5.</text>
</comment>
<sequence>GDSGQATSVEEAGHDEVDFNVPMKNSQTTNNRRTKTVVSSIKFCLDNGAKCVVFMSHLGLSDGIPMPEKYSLEPVAMELKSLLDKDILFLKDCMGAEVEKACANP</sequence>
<evidence type="ECO:0000256" key="19">
    <source>
        <dbReference type="ARBA" id="ARBA00048679"/>
    </source>
</evidence>
<dbReference type="InterPro" id="IPR001576">
    <property type="entry name" value="Phosphoglycerate_kinase"/>
</dbReference>
<evidence type="ECO:0000313" key="24">
    <source>
        <dbReference type="Proteomes" id="UP000092124"/>
    </source>
</evidence>
<evidence type="ECO:0000256" key="22">
    <source>
        <dbReference type="SAM" id="MobiDB-lite"/>
    </source>
</evidence>
<evidence type="ECO:0000256" key="14">
    <source>
        <dbReference type="ARBA" id="ARBA00022842"/>
    </source>
</evidence>
<dbReference type="GO" id="GO:0046872">
    <property type="term" value="F:metal ion binding"/>
    <property type="evidence" value="ECO:0007669"/>
    <property type="project" value="UniProtKB-KW"/>
</dbReference>
<keyword evidence="13" id="KW-0067">ATP-binding</keyword>
<feature type="compositionally biased region" description="Polar residues" evidence="22">
    <location>
        <begin position="23"/>
        <end position="32"/>
    </location>
</feature>
<keyword evidence="9 21" id="KW-0808">Transferase</keyword>
<feature type="region of interest" description="Disordered" evidence="22">
    <location>
        <begin position="1"/>
        <end position="32"/>
    </location>
</feature>
<evidence type="ECO:0000256" key="17">
    <source>
        <dbReference type="ARBA" id="ARBA00023152"/>
    </source>
</evidence>
<dbReference type="PANTHER" id="PTHR11406">
    <property type="entry name" value="PHOSPHOGLYCERATE KINASE"/>
    <property type="match status" value="1"/>
</dbReference>
<protein>
    <recommendedName>
        <fullName evidence="21">Phosphoglycerate kinase</fullName>
        <ecNumber evidence="21">2.7.2.3</ecNumber>
    </recommendedName>
</protein>
<organism evidence="23 24">
    <name type="scientific">Neotoma lepida</name>
    <name type="common">Desert woodrat</name>
    <dbReference type="NCBI Taxonomy" id="56216"/>
    <lineage>
        <taxon>Eukaryota</taxon>
        <taxon>Metazoa</taxon>
        <taxon>Chordata</taxon>
        <taxon>Craniata</taxon>
        <taxon>Vertebrata</taxon>
        <taxon>Euteleostomi</taxon>
        <taxon>Mammalia</taxon>
        <taxon>Eutheria</taxon>
        <taxon>Euarchontoglires</taxon>
        <taxon>Glires</taxon>
        <taxon>Rodentia</taxon>
        <taxon>Myomorpha</taxon>
        <taxon>Muroidea</taxon>
        <taxon>Cricetidae</taxon>
        <taxon>Neotominae</taxon>
        <taxon>Neotoma</taxon>
    </lineage>
</organism>
<evidence type="ECO:0000256" key="6">
    <source>
        <dbReference type="ARBA" id="ARBA00008982"/>
    </source>
</evidence>
<feature type="non-terminal residue" evidence="23">
    <location>
        <position position="1"/>
    </location>
</feature>
<evidence type="ECO:0000256" key="15">
    <source>
        <dbReference type="ARBA" id="ARBA00022990"/>
    </source>
</evidence>
<evidence type="ECO:0000256" key="12">
    <source>
        <dbReference type="ARBA" id="ARBA00022777"/>
    </source>
</evidence>
<comment type="cofactor">
    <cofactor evidence="2">
        <name>Mg(2+)</name>
        <dbReference type="ChEBI" id="CHEBI:18420"/>
    </cofactor>
</comment>
<comment type="catalytic activity">
    <reaction evidence="19">
        <text>L-seryl-[protein] + ATP = O-phospho-L-seryl-[protein] + ADP + H(+)</text>
        <dbReference type="Rhea" id="RHEA:17989"/>
        <dbReference type="Rhea" id="RHEA-COMP:9863"/>
        <dbReference type="Rhea" id="RHEA-COMP:11604"/>
        <dbReference type="ChEBI" id="CHEBI:15378"/>
        <dbReference type="ChEBI" id="CHEBI:29999"/>
        <dbReference type="ChEBI" id="CHEBI:30616"/>
        <dbReference type="ChEBI" id="CHEBI:83421"/>
        <dbReference type="ChEBI" id="CHEBI:456216"/>
        <dbReference type="EC" id="2.7.11.1"/>
    </reaction>
</comment>
<evidence type="ECO:0000256" key="3">
    <source>
        <dbReference type="ARBA" id="ARBA00004305"/>
    </source>
</evidence>
<evidence type="ECO:0000256" key="10">
    <source>
        <dbReference type="ARBA" id="ARBA00022723"/>
    </source>
</evidence>
<dbReference type="SUPFAM" id="SSF53748">
    <property type="entry name" value="Phosphoglycerate kinase"/>
    <property type="match status" value="1"/>
</dbReference>
<dbReference type="GO" id="GO:0005524">
    <property type="term" value="F:ATP binding"/>
    <property type="evidence" value="ECO:0007669"/>
    <property type="project" value="UniProtKB-KW"/>
</dbReference>
<evidence type="ECO:0000256" key="1">
    <source>
        <dbReference type="ARBA" id="ARBA00000642"/>
    </source>
</evidence>
<evidence type="ECO:0000256" key="7">
    <source>
        <dbReference type="ARBA" id="ARBA00022490"/>
    </source>
</evidence>
<reference evidence="23 24" key="1">
    <citation type="submission" date="2016-06" db="EMBL/GenBank/DDBJ databases">
        <title>The Draft Genome Sequence and Annotation of the Desert Woodrat Neotoma lepida.</title>
        <authorList>
            <person name="Campbell M."/>
            <person name="Oakeson K.F."/>
            <person name="Yandell M."/>
            <person name="Halpert J.R."/>
            <person name="Dearing D."/>
        </authorList>
    </citation>
    <scope>NUCLEOTIDE SEQUENCE [LARGE SCALE GENOMIC DNA]</scope>
    <source>
        <strain evidence="23">417</strain>
        <tissue evidence="23">Liver</tissue>
    </source>
</reference>
<dbReference type="GO" id="GO:0006094">
    <property type="term" value="P:gluconeogenesis"/>
    <property type="evidence" value="ECO:0007669"/>
    <property type="project" value="TreeGrafter"/>
</dbReference>
<keyword evidence="8" id="KW-0597">Phosphoprotein</keyword>
<dbReference type="GO" id="GO:0043531">
    <property type="term" value="F:ADP binding"/>
    <property type="evidence" value="ECO:0007669"/>
    <property type="project" value="TreeGrafter"/>
</dbReference>
<dbReference type="GO" id="GO:0006096">
    <property type="term" value="P:glycolytic process"/>
    <property type="evidence" value="ECO:0007669"/>
    <property type="project" value="UniProtKB-UniPathway"/>
</dbReference>
<accession>A0A1A6FTJ1</accession>
<proteinExistence type="inferred from homology"/>
<dbReference type="GO" id="GO:0004618">
    <property type="term" value="F:phosphoglycerate kinase activity"/>
    <property type="evidence" value="ECO:0007669"/>
    <property type="project" value="UniProtKB-EC"/>
</dbReference>
<dbReference type="GO" id="GO:0004674">
    <property type="term" value="F:protein serine/threonine kinase activity"/>
    <property type="evidence" value="ECO:0007669"/>
    <property type="project" value="UniProtKB-EC"/>
</dbReference>
<keyword evidence="7" id="KW-0963">Cytoplasm</keyword>
<comment type="caution">
    <text evidence="23">The sequence shown here is derived from an EMBL/GenBank/DDBJ whole genome shotgun (WGS) entry which is preliminary data.</text>
</comment>
<dbReference type="InterPro" id="IPR015824">
    <property type="entry name" value="Phosphoglycerate_kinase_N"/>
</dbReference>
<dbReference type="Pfam" id="PF00162">
    <property type="entry name" value="PGK"/>
    <property type="match status" value="1"/>
</dbReference>
<evidence type="ECO:0000256" key="20">
    <source>
        <dbReference type="ARBA" id="ARBA00050004"/>
    </source>
</evidence>
<evidence type="ECO:0000256" key="2">
    <source>
        <dbReference type="ARBA" id="ARBA00001946"/>
    </source>
</evidence>
<evidence type="ECO:0000256" key="21">
    <source>
        <dbReference type="RuleBase" id="RU000532"/>
    </source>
</evidence>
<keyword evidence="16" id="KW-0496">Mitochondrion</keyword>
<dbReference type="STRING" id="56216.A0A1A6FTJ1"/>
<evidence type="ECO:0000256" key="5">
    <source>
        <dbReference type="ARBA" id="ARBA00004838"/>
    </source>
</evidence>
<name>A0A1A6FTJ1_NEOLE</name>
<comment type="subunit">
    <text evidence="20">Monomer. Interacts with kinase MAPK1/ERK2; the interaction is direct, occurs under hypoxic conditions, and promotes its interaction with PIN1. Interacts with peptidyl-prolyl cis-trans isomerase PIN1; the interaction is direct, occurs under hypoxic conditions, and targets the protein to the mitochondrion by promoting interactions with the TOM complex. Interacts with mitochondrial circRNA mcPGK1 (via its 2nd stem-loop); the interaction is direct and targets the protein to the mitochondrion by promoting interactions with the TOM complex. Interacts with pyruvate dehydrogenase kinase PDK1; the interaction is direct, occurs under hypoxic conditions and leads to PDK1-mediated inhibition of pyruvate dehydrogenase complex activity.</text>
</comment>
<evidence type="ECO:0000256" key="4">
    <source>
        <dbReference type="ARBA" id="ARBA00004514"/>
    </source>
</evidence>
<dbReference type="PANTHER" id="PTHR11406:SF14">
    <property type="entry name" value="PHOSPHOGLYCERATE KINASE 1"/>
    <property type="match status" value="1"/>
</dbReference>
<dbReference type="GO" id="GO:0005829">
    <property type="term" value="C:cytosol"/>
    <property type="evidence" value="ECO:0007669"/>
    <property type="project" value="UniProtKB-SubCell"/>
</dbReference>
<dbReference type="AlphaFoldDB" id="A0A1A6FTJ1"/>
<keyword evidence="11" id="KW-0547">Nucleotide-binding</keyword>
<dbReference type="GO" id="GO:0106310">
    <property type="term" value="F:protein serine kinase activity"/>
    <property type="evidence" value="ECO:0007669"/>
    <property type="project" value="RHEA"/>
</dbReference>
<dbReference type="GO" id="GO:0005759">
    <property type="term" value="C:mitochondrial matrix"/>
    <property type="evidence" value="ECO:0007669"/>
    <property type="project" value="UniProtKB-SubCell"/>
</dbReference>
<keyword evidence="15" id="KW-0007">Acetylation</keyword>
<dbReference type="Gene3D" id="3.40.50.1260">
    <property type="entry name" value="Phosphoglycerate kinase, N-terminal domain"/>
    <property type="match status" value="1"/>
</dbReference>
<keyword evidence="24" id="KW-1185">Reference proteome</keyword>
<evidence type="ECO:0000256" key="9">
    <source>
        <dbReference type="ARBA" id="ARBA00022679"/>
    </source>
</evidence>
<keyword evidence="17" id="KW-0324">Glycolysis</keyword>
<keyword evidence="18" id="KW-0379">Hydroxylation</keyword>
<comment type="similarity">
    <text evidence="6 21">Belongs to the phosphoglycerate kinase family.</text>
</comment>
<dbReference type="OrthoDB" id="275353at2759"/>
<evidence type="ECO:0000256" key="13">
    <source>
        <dbReference type="ARBA" id="ARBA00022840"/>
    </source>
</evidence>
<evidence type="ECO:0000256" key="18">
    <source>
        <dbReference type="ARBA" id="ARBA00023278"/>
    </source>
</evidence>
<dbReference type="EMBL" id="LZPO01118908">
    <property type="protein sequence ID" value="OBS56899.1"/>
    <property type="molecule type" value="Genomic_DNA"/>
</dbReference>
<evidence type="ECO:0000313" key="23">
    <source>
        <dbReference type="EMBL" id="OBS56899.1"/>
    </source>
</evidence>
<dbReference type="UniPathway" id="UPA00109">
    <property type="reaction ID" value="UER00185"/>
</dbReference>
<keyword evidence="14" id="KW-0460">Magnesium</keyword>
<keyword evidence="10" id="KW-0479">Metal-binding</keyword>
<dbReference type="InterPro" id="IPR036043">
    <property type="entry name" value="Phosphoglycerate_kinase_sf"/>
</dbReference>
<feature type="non-terminal residue" evidence="23">
    <location>
        <position position="105"/>
    </location>
</feature>
<evidence type="ECO:0000256" key="11">
    <source>
        <dbReference type="ARBA" id="ARBA00022741"/>
    </source>
</evidence>